<sequence>MTKLNFYVLLLAGYGIIQTSAATPSIQLEIGNSPSGCVNITDCSYGCARLSSHNVKHILIPLCGSDKAGSDDLIKRITIRGSANSPYVVDEDKSYQYTCSRITPRSRKYTCNFNTSSIISESGIIRANAIPSTSTSVSINISASAHSSPSSTAIENAVIVKQAIRCDFDTTIAGQGKGQGDLHDCCLTSNDCRGSCFQGSCDGANNISSSTTAVRSSSVASPSASLPSTSPSSCDYNPTIFRQRQGQGNLNDCCLSDNDCHGSCIRGSCDKENNQPIPVCRGNAFRGKKRGEGPKGVCCDSQADCQEDCLFNTCTAPLNY</sequence>
<evidence type="ECO:0000313" key="2">
    <source>
        <dbReference type="EMBL" id="GAA5813159.1"/>
    </source>
</evidence>
<organism evidence="2 3">
    <name type="scientific">Mucor flavus</name>
    <dbReference type="NCBI Taxonomy" id="439312"/>
    <lineage>
        <taxon>Eukaryota</taxon>
        <taxon>Fungi</taxon>
        <taxon>Fungi incertae sedis</taxon>
        <taxon>Mucoromycota</taxon>
        <taxon>Mucoromycotina</taxon>
        <taxon>Mucoromycetes</taxon>
        <taxon>Mucorales</taxon>
        <taxon>Mucorineae</taxon>
        <taxon>Mucoraceae</taxon>
        <taxon>Mucor</taxon>
    </lineage>
</organism>
<proteinExistence type="predicted"/>
<feature type="chain" id="PRO_5045241950" evidence="1">
    <location>
        <begin position="22"/>
        <end position="320"/>
    </location>
</feature>
<accession>A0ABP9Z227</accession>
<comment type="caution">
    <text evidence="2">The sequence shown here is derived from an EMBL/GenBank/DDBJ whole genome shotgun (WGS) entry which is preliminary data.</text>
</comment>
<feature type="signal peptide" evidence="1">
    <location>
        <begin position="1"/>
        <end position="21"/>
    </location>
</feature>
<gene>
    <name evidence="2" type="ORF">MFLAVUS_006633</name>
</gene>
<name>A0ABP9Z227_9FUNG</name>
<keyword evidence="1" id="KW-0732">Signal</keyword>
<dbReference type="Proteomes" id="UP001473302">
    <property type="component" value="Unassembled WGS sequence"/>
</dbReference>
<evidence type="ECO:0000256" key="1">
    <source>
        <dbReference type="SAM" id="SignalP"/>
    </source>
</evidence>
<dbReference type="EMBL" id="BAABUK010000016">
    <property type="protein sequence ID" value="GAA5813159.1"/>
    <property type="molecule type" value="Genomic_DNA"/>
</dbReference>
<evidence type="ECO:0000313" key="3">
    <source>
        <dbReference type="Proteomes" id="UP001473302"/>
    </source>
</evidence>
<protein>
    <submittedName>
        <fullName evidence="2">Uncharacterized protein</fullName>
    </submittedName>
</protein>
<keyword evidence="3" id="KW-1185">Reference proteome</keyword>
<reference evidence="2 3" key="1">
    <citation type="submission" date="2024-04" db="EMBL/GenBank/DDBJ databases">
        <title>genome sequences of Mucor flavus KT1a and Helicostylum pulchrum KT1b strains isolated from the surface of a dry-aged beef.</title>
        <authorList>
            <person name="Toyotome T."/>
            <person name="Hosono M."/>
            <person name="Torimaru M."/>
            <person name="Fukuda K."/>
            <person name="Mikami N."/>
        </authorList>
    </citation>
    <scope>NUCLEOTIDE SEQUENCE [LARGE SCALE GENOMIC DNA]</scope>
    <source>
        <strain evidence="2 3">KT1a</strain>
    </source>
</reference>